<feature type="binding site" evidence="6">
    <location>
        <begin position="112"/>
        <end position="113"/>
    </location>
    <ligand>
        <name>substrate</name>
    </ligand>
</feature>
<comment type="subcellular location">
    <subcellularLocation>
        <location evidence="6">Cytoplasm</location>
    </subcellularLocation>
    <subcellularLocation>
        <location evidence="6">Nucleus</location>
    </subcellularLocation>
</comment>
<dbReference type="SFLD" id="SFLDG01133">
    <property type="entry name" value="C1.5.4:_Enolase-phosphatase_Li"/>
    <property type="match status" value="1"/>
</dbReference>
<dbReference type="PANTHER" id="PTHR20371">
    <property type="entry name" value="ENOLASE-PHOSPHATASE E1"/>
    <property type="match status" value="1"/>
</dbReference>
<evidence type="ECO:0000313" key="8">
    <source>
        <dbReference type="Proteomes" id="UP000189911"/>
    </source>
</evidence>
<dbReference type="GO" id="GO:0005634">
    <property type="term" value="C:nucleus"/>
    <property type="evidence" value="ECO:0007669"/>
    <property type="project" value="UniProtKB-SubCell"/>
</dbReference>
<comment type="similarity">
    <text evidence="6">Belongs to the HAD-like hydrolase superfamily. MasA/MtnC family.</text>
</comment>
<keyword evidence="3 6" id="KW-0378">Hydrolase</keyword>
<dbReference type="NCBIfam" id="TIGR01549">
    <property type="entry name" value="HAD-SF-IA-v1"/>
    <property type="match status" value="1"/>
</dbReference>
<dbReference type="InterPro" id="IPR036412">
    <property type="entry name" value="HAD-like_sf"/>
</dbReference>
<dbReference type="InterPro" id="IPR023943">
    <property type="entry name" value="Enolase-ppase_E1"/>
</dbReference>
<sequence length="217" mass="24264">MAFSTVLLDIEGTVCPISFVKETLFPYFLQQVDSLTQSREPQVQDLLSQFKVEDVKAHIRDLVARDVKDPILKQLQGVIWQHGYASGQITAPVYADAINFIKSTNKPVYIYSSGSVKAQQLLFQYVRGSDKAIDLRPEIMGYYDINTSGVKTKSESYRNIARDIGCDPNDILFISDNVLELEAAQKAGLKSKLAIRPGNYPVEDLSAYDTISDFAQL</sequence>
<keyword evidence="2 6" id="KW-0479">Metal-binding</keyword>
<dbReference type="HAMAP" id="MF_03117">
    <property type="entry name" value="Salvage_MtnC_euk"/>
    <property type="match status" value="1"/>
</dbReference>
<dbReference type="CDD" id="cd01629">
    <property type="entry name" value="HAD_EP"/>
    <property type="match status" value="1"/>
</dbReference>
<evidence type="ECO:0000256" key="4">
    <source>
        <dbReference type="ARBA" id="ARBA00022842"/>
    </source>
</evidence>
<dbReference type="NCBIfam" id="TIGR01691">
    <property type="entry name" value="enolase-ppase"/>
    <property type="match status" value="1"/>
</dbReference>
<dbReference type="OrthoDB" id="272500at2759"/>
<accession>A0A1G4KCE9</accession>
<dbReference type="PANTHER" id="PTHR20371:SF1">
    <property type="entry name" value="ENOLASE-PHOSPHATASE E1"/>
    <property type="match status" value="1"/>
</dbReference>
<dbReference type="GO" id="GO:0019509">
    <property type="term" value="P:L-methionine salvage from methylthioadenosine"/>
    <property type="evidence" value="ECO:0007669"/>
    <property type="project" value="UniProtKB-UniRule"/>
</dbReference>
<dbReference type="Pfam" id="PF00702">
    <property type="entry name" value="Hydrolase"/>
    <property type="match status" value="1"/>
</dbReference>
<feature type="binding site" evidence="6">
    <location>
        <position position="9"/>
    </location>
    <ligand>
        <name>Mg(2+)</name>
        <dbReference type="ChEBI" id="CHEBI:18420"/>
    </ligand>
</feature>
<dbReference type="InterPro" id="IPR006439">
    <property type="entry name" value="HAD-SF_hydro_IA"/>
</dbReference>
<dbReference type="EC" id="3.1.3.77" evidence="6"/>
<name>A0A1G4KCE9_9SACH</name>
<comment type="pathway">
    <text evidence="6">Amino-acid biosynthesis; L-methionine biosynthesis via salvage pathway; L-methionine from S-methyl-5-thio-alpha-D-ribose 1-phosphate: step 4/6.</text>
</comment>
<dbReference type="Gene3D" id="3.40.50.1000">
    <property type="entry name" value="HAD superfamily/HAD-like"/>
    <property type="match status" value="1"/>
</dbReference>
<gene>
    <name evidence="6" type="primary">UTR4</name>
    <name evidence="7" type="ORF">LANO_0F14598G</name>
</gene>
<comment type="pathway">
    <text evidence="6">Amino-acid biosynthesis; L-methionine biosynthesis via salvage pathway; L-methionine from S-methyl-5-thio-alpha-D-ribose 1-phosphate: step 3/6.</text>
</comment>
<organism evidence="7 8">
    <name type="scientific">Lachancea nothofagi CBS 11611</name>
    <dbReference type="NCBI Taxonomy" id="1266666"/>
    <lineage>
        <taxon>Eukaryota</taxon>
        <taxon>Fungi</taxon>
        <taxon>Dikarya</taxon>
        <taxon>Ascomycota</taxon>
        <taxon>Saccharomycotina</taxon>
        <taxon>Saccharomycetes</taxon>
        <taxon>Saccharomycetales</taxon>
        <taxon>Saccharomycetaceae</taxon>
        <taxon>Lachancea</taxon>
    </lineage>
</organism>
<evidence type="ECO:0000256" key="2">
    <source>
        <dbReference type="ARBA" id="ARBA00022723"/>
    </source>
</evidence>
<dbReference type="EMBL" id="LT598452">
    <property type="protein sequence ID" value="SCV01997.1"/>
    <property type="molecule type" value="Genomic_DNA"/>
</dbReference>
<dbReference type="UniPathway" id="UPA00904">
    <property type="reaction ID" value="UER00876"/>
</dbReference>
<feature type="binding site" evidence="6">
    <location>
        <position position="151"/>
    </location>
    <ligand>
        <name>substrate</name>
    </ligand>
</feature>
<evidence type="ECO:0000313" key="7">
    <source>
        <dbReference type="EMBL" id="SCV01997.1"/>
    </source>
</evidence>
<dbReference type="SUPFAM" id="SSF56784">
    <property type="entry name" value="HAD-like"/>
    <property type="match status" value="1"/>
</dbReference>
<evidence type="ECO:0000256" key="3">
    <source>
        <dbReference type="ARBA" id="ARBA00022801"/>
    </source>
</evidence>
<dbReference type="Proteomes" id="UP000189911">
    <property type="component" value="Chromosome F"/>
</dbReference>
<reference evidence="8" key="1">
    <citation type="submission" date="2016-03" db="EMBL/GenBank/DDBJ databases">
        <authorList>
            <person name="Devillers Hugo."/>
        </authorList>
    </citation>
    <scope>NUCLEOTIDE SEQUENCE [LARGE SCALE GENOMIC DNA]</scope>
</reference>
<keyword evidence="8" id="KW-1185">Reference proteome</keyword>
<feature type="binding site" evidence="6">
    <location>
        <position position="176"/>
    </location>
    <ligand>
        <name>Mg(2+)</name>
        <dbReference type="ChEBI" id="CHEBI:18420"/>
    </ligand>
</feature>
<feature type="binding site" evidence="6">
    <location>
        <position position="11"/>
    </location>
    <ligand>
        <name>Mg(2+)</name>
        <dbReference type="ChEBI" id="CHEBI:18420"/>
    </ligand>
</feature>
<evidence type="ECO:0000256" key="1">
    <source>
        <dbReference type="ARBA" id="ARBA00022605"/>
    </source>
</evidence>
<dbReference type="GO" id="GO:0043874">
    <property type="term" value="F:acireductone synthase activity"/>
    <property type="evidence" value="ECO:0007669"/>
    <property type="project" value="UniProtKB-EC"/>
</dbReference>
<dbReference type="AlphaFoldDB" id="A0A1G4KCE9"/>
<proteinExistence type="inferred from homology"/>
<dbReference type="SFLD" id="SFLDG01129">
    <property type="entry name" value="C1.5:_HAD__Beta-PGM__Phosphata"/>
    <property type="match status" value="1"/>
</dbReference>
<keyword evidence="6" id="KW-0963">Cytoplasm</keyword>
<comment type="catalytic activity">
    <reaction evidence="6">
        <text>5-methylsulfanyl-2,3-dioxopentyl phosphate + H2O = 1,2-dihydroxy-5-(methylsulfanyl)pent-1-en-3-one + phosphate</text>
        <dbReference type="Rhea" id="RHEA:21700"/>
        <dbReference type="ChEBI" id="CHEBI:15377"/>
        <dbReference type="ChEBI" id="CHEBI:43474"/>
        <dbReference type="ChEBI" id="CHEBI:49252"/>
        <dbReference type="ChEBI" id="CHEBI:58828"/>
        <dbReference type="EC" id="3.1.3.77"/>
    </reaction>
</comment>
<keyword evidence="6" id="KW-0539">Nucleus</keyword>
<dbReference type="Gene3D" id="1.10.720.60">
    <property type="match status" value="1"/>
</dbReference>
<dbReference type="InterPro" id="IPR027511">
    <property type="entry name" value="ENOPH1_eukaryotes"/>
</dbReference>
<comment type="cofactor">
    <cofactor evidence="6">
        <name>Mg(2+)</name>
        <dbReference type="ChEBI" id="CHEBI:18420"/>
    </cofactor>
    <text evidence="6">Binds 1 Mg(2+) ion per subunit.</text>
</comment>
<dbReference type="SFLD" id="SFLDS00003">
    <property type="entry name" value="Haloacid_Dehalogenase"/>
    <property type="match status" value="1"/>
</dbReference>
<comment type="subunit">
    <text evidence="6">Monomer.</text>
</comment>
<evidence type="ECO:0000256" key="5">
    <source>
        <dbReference type="ARBA" id="ARBA00023167"/>
    </source>
</evidence>
<dbReference type="InterPro" id="IPR023214">
    <property type="entry name" value="HAD_sf"/>
</dbReference>
<evidence type="ECO:0000256" key="6">
    <source>
        <dbReference type="HAMAP-Rule" id="MF_03117"/>
    </source>
</evidence>
<comment type="function">
    <text evidence="6">Bifunctional enzyme that catalyzes the enolization of 2,3-diketo-5-methylthiopentyl-1-phosphate (DK-MTP-1-P) into the intermediate 2-hydroxy-3-keto-5-methylthiopentenyl-1-phosphate (HK-MTPenyl-1-P), which is then dephosphorylated to form the acireductone 1,2-dihydroxy-3-keto-5-methylthiopentene (DHK-MTPene).</text>
</comment>
<dbReference type="GO" id="GO:0000287">
    <property type="term" value="F:magnesium ion binding"/>
    <property type="evidence" value="ECO:0007669"/>
    <property type="project" value="UniProtKB-UniRule"/>
</dbReference>
<keyword evidence="4 6" id="KW-0460">Magnesium</keyword>
<dbReference type="GO" id="GO:0005737">
    <property type="term" value="C:cytoplasm"/>
    <property type="evidence" value="ECO:0007669"/>
    <property type="project" value="UniProtKB-SubCell"/>
</dbReference>
<keyword evidence="5 6" id="KW-0486">Methionine biosynthesis</keyword>
<protein>
    <recommendedName>
        <fullName evidence="6">Enolase-phosphatase E1</fullName>
        <ecNumber evidence="6">3.1.3.77</ecNumber>
    </recommendedName>
    <alternativeName>
        <fullName evidence="6">2,3-diketo-5-methylthio-1-phosphopentane phosphatase</fullName>
    </alternativeName>
</protein>
<keyword evidence="1 6" id="KW-0028">Amino-acid biosynthesis</keyword>